<feature type="region of interest" description="Disordered" evidence="1">
    <location>
        <begin position="115"/>
        <end position="134"/>
    </location>
</feature>
<evidence type="ECO:0000313" key="4">
    <source>
        <dbReference type="WBParaSite" id="HPBE_0000987901-mRNA-1"/>
    </source>
</evidence>
<accession>A0A3P7ZF16</accession>
<dbReference type="WBParaSite" id="HPBE_0000987901-mRNA-1">
    <property type="protein sequence ID" value="HPBE_0000987901-mRNA-1"/>
    <property type="gene ID" value="HPBE_0000987901"/>
</dbReference>
<sequence>SSDKSDWNDWSDWGDGLSVIQHDQDVQQSRRRGRYSRVSRSQKEILVLLVFVNGMTTHDAAKVADINENTARSIIKAYKRDGEIVERSRGEEGSGLSSDVRRALSGKAAEKALFITGPDMMVEDKEEKENEGED</sequence>
<accession>A0A183FQ90</accession>
<reference evidence="4" key="2">
    <citation type="submission" date="2019-09" db="UniProtKB">
        <authorList>
            <consortium name="WormBaseParasite"/>
        </authorList>
    </citation>
    <scope>IDENTIFICATION</scope>
</reference>
<organism evidence="3 4">
    <name type="scientific">Heligmosomoides polygyrus</name>
    <name type="common">Parasitic roundworm</name>
    <dbReference type="NCBI Taxonomy" id="6339"/>
    <lineage>
        <taxon>Eukaryota</taxon>
        <taxon>Metazoa</taxon>
        <taxon>Ecdysozoa</taxon>
        <taxon>Nematoda</taxon>
        <taxon>Chromadorea</taxon>
        <taxon>Rhabditida</taxon>
        <taxon>Rhabditina</taxon>
        <taxon>Rhabditomorpha</taxon>
        <taxon>Strongyloidea</taxon>
        <taxon>Heligmosomidae</taxon>
        <taxon>Heligmosomoides</taxon>
    </lineage>
</organism>
<name>A0A183FQ90_HELPZ</name>
<protein>
    <submittedName>
        <fullName evidence="4">Helix-turn-helix domain-containing protein</fullName>
    </submittedName>
</protein>
<proteinExistence type="predicted"/>
<dbReference type="Proteomes" id="UP000050761">
    <property type="component" value="Unassembled WGS sequence"/>
</dbReference>
<dbReference type="EMBL" id="UZAH01026579">
    <property type="protein sequence ID" value="VDO82647.1"/>
    <property type="molecule type" value="Genomic_DNA"/>
</dbReference>
<gene>
    <name evidence="2" type="ORF">HPBE_LOCUS9880</name>
</gene>
<reference evidence="2 3" key="1">
    <citation type="submission" date="2018-11" db="EMBL/GenBank/DDBJ databases">
        <authorList>
            <consortium name="Pathogen Informatics"/>
        </authorList>
    </citation>
    <scope>NUCLEOTIDE SEQUENCE [LARGE SCALE GENOMIC DNA]</scope>
</reference>
<dbReference type="AlphaFoldDB" id="A0A183FQ90"/>
<evidence type="ECO:0000313" key="3">
    <source>
        <dbReference type="Proteomes" id="UP000050761"/>
    </source>
</evidence>
<dbReference type="OrthoDB" id="7976214at2759"/>
<evidence type="ECO:0000313" key="2">
    <source>
        <dbReference type="EMBL" id="VDO82647.1"/>
    </source>
</evidence>
<keyword evidence="3" id="KW-1185">Reference proteome</keyword>
<evidence type="ECO:0000256" key="1">
    <source>
        <dbReference type="SAM" id="MobiDB-lite"/>
    </source>
</evidence>